<name>X1D1U2_9ZZZZ</name>
<organism evidence="1">
    <name type="scientific">marine sediment metagenome</name>
    <dbReference type="NCBI Taxonomy" id="412755"/>
    <lineage>
        <taxon>unclassified sequences</taxon>
        <taxon>metagenomes</taxon>
        <taxon>ecological metagenomes</taxon>
    </lineage>
</organism>
<dbReference type="EMBL" id="BART01022907">
    <property type="protein sequence ID" value="GAH02225.1"/>
    <property type="molecule type" value="Genomic_DNA"/>
</dbReference>
<feature type="non-terminal residue" evidence="1">
    <location>
        <position position="32"/>
    </location>
</feature>
<proteinExistence type="predicted"/>
<dbReference type="AlphaFoldDB" id="X1D1U2"/>
<protein>
    <submittedName>
        <fullName evidence="1">Uncharacterized protein</fullName>
    </submittedName>
</protein>
<evidence type="ECO:0000313" key="1">
    <source>
        <dbReference type="EMBL" id="GAH02225.1"/>
    </source>
</evidence>
<comment type="caution">
    <text evidence="1">The sequence shown here is derived from an EMBL/GenBank/DDBJ whole genome shotgun (WGS) entry which is preliminary data.</text>
</comment>
<gene>
    <name evidence="1" type="ORF">S01H4_41831</name>
</gene>
<sequence>MYDAEVSAGTLVTITETDGTIFTIDRRGRPSA</sequence>
<accession>X1D1U2</accession>
<reference evidence="1" key="1">
    <citation type="journal article" date="2014" name="Front. Microbiol.">
        <title>High frequency of phylogenetically diverse reductive dehalogenase-homologous genes in deep subseafloor sedimentary metagenomes.</title>
        <authorList>
            <person name="Kawai M."/>
            <person name="Futagami T."/>
            <person name="Toyoda A."/>
            <person name="Takaki Y."/>
            <person name="Nishi S."/>
            <person name="Hori S."/>
            <person name="Arai W."/>
            <person name="Tsubouchi T."/>
            <person name="Morono Y."/>
            <person name="Uchiyama I."/>
            <person name="Ito T."/>
            <person name="Fujiyama A."/>
            <person name="Inagaki F."/>
            <person name="Takami H."/>
        </authorList>
    </citation>
    <scope>NUCLEOTIDE SEQUENCE</scope>
    <source>
        <strain evidence="1">Expedition CK06-06</strain>
    </source>
</reference>